<dbReference type="SUPFAM" id="SSF55729">
    <property type="entry name" value="Acyl-CoA N-acyltransferases (Nat)"/>
    <property type="match status" value="1"/>
</dbReference>
<reference evidence="2 3" key="1">
    <citation type="submission" date="2019-07" db="EMBL/GenBank/DDBJ databases">
        <title>The draft genome sequence of Aquimarina algiphila M91.</title>
        <authorList>
            <person name="Meng X."/>
        </authorList>
    </citation>
    <scope>NUCLEOTIDE SEQUENCE [LARGE SCALE GENOMIC DNA]</scope>
    <source>
        <strain evidence="2 3">M91</strain>
    </source>
</reference>
<dbReference type="Gene3D" id="3.40.630.30">
    <property type="match status" value="1"/>
</dbReference>
<dbReference type="EMBL" id="VLNR01000007">
    <property type="protein sequence ID" value="TSE10381.1"/>
    <property type="molecule type" value="Genomic_DNA"/>
</dbReference>
<dbReference type="OrthoDB" id="1096234at2"/>
<evidence type="ECO:0000313" key="2">
    <source>
        <dbReference type="EMBL" id="TSE10381.1"/>
    </source>
</evidence>
<evidence type="ECO:0000259" key="1">
    <source>
        <dbReference type="PROSITE" id="PS51186"/>
    </source>
</evidence>
<proteinExistence type="predicted"/>
<dbReference type="InterPro" id="IPR000182">
    <property type="entry name" value="GNAT_dom"/>
</dbReference>
<accession>A0A554VPH3</accession>
<dbReference type="AlphaFoldDB" id="A0A554VPH3"/>
<dbReference type="GO" id="GO:0016747">
    <property type="term" value="F:acyltransferase activity, transferring groups other than amino-acyl groups"/>
    <property type="evidence" value="ECO:0007669"/>
    <property type="project" value="InterPro"/>
</dbReference>
<sequence>MKDKHITQNINNLTSLWKTASAPFDSHFKNSVFEYCEVKDSDWPNRLWFNQPIDQSSIVMAKKKLSTLSSPLTIPYFNINTKNAYELLEKNDFKLQFEQVAMLLKLEETFKISSNLTMVHISNEAQAELWAALYPRAFGYRIPKKIITSTWNDIHYFLAYYQNQPIGTAITFQTQKTIGIHGVGIIPEMRKRGFASEIMKHLINIAIGGESDFMTLQASSMGKNVYLKLGFKEQFLIKNYAL</sequence>
<name>A0A554VPH3_9FLAO</name>
<keyword evidence="3" id="KW-1185">Reference proteome</keyword>
<comment type="caution">
    <text evidence="2">The sequence shown here is derived from an EMBL/GenBank/DDBJ whole genome shotgun (WGS) entry which is preliminary data.</text>
</comment>
<organism evidence="2 3">
    <name type="scientific">Aquimarina algiphila</name>
    <dbReference type="NCBI Taxonomy" id="2047982"/>
    <lineage>
        <taxon>Bacteria</taxon>
        <taxon>Pseudomonadati</taxon>
        <taxon>Bacteroidota</taxon>
        <taxon>Flavobacteriia</taxon>
        <taxon>Flavobacteriales</taxon>
        <taxon>Flavobacteriaceae</taxon>
        <taxon>Aquimarina</taxon>
    </lineage>
</organism>
<gene>
    <name evidence="2" type="ORF">FOF46_04925</name>
</gene>
<keyword evidence="2" id="KW-0808">Transferase</keyword>
<dbReference type="InterPro" id="IPR016181">
    <property type="entry name" value="Acyl_CoA_acyltransferase"/>
</dbReference>
<dbReference type="RefSeq" id="WP_143915671.1">
    <property type="nucleotide sequence ID" value="NZ_CANMIK010000001.1"/>
</dbReference>
<dbReference type="Proteomes" id="UP000318833">
    <property type="component" value="Unassembled WGS sequence"/>
</dbReference>
<dbReference type="PROSITE" id="PS51186">
    <property type="entry name" value="GNAT"/>
    <property type="match status" value="1"/>
</dbReference>
<feature type="domain" description="N-acetyltransferase" evidence="1">
    <location>
        <begin position="117"/>
        <end position="242"/>
    </location>
</feature>
<protein>
    <submittedName>
        <fullName evidence="2">GNAT family N-acetyltransferase</fullName>
    </submittedName>
</protein>
<dbReference type="Pfam" id="PF00583">
    <property type="entry name" value="Acetyltransf_1"/>
    <property type="match status" value="1"/>
</dbReference>
<evidence type="ECO:0000313" key="3">
    <source>
        <dbReference type="Proteomes" id="UP000318833"/>
    </source>
</evidence>